<proteinExistence type="predicted"/>
<feature type="region of interest" description="Disordered" evidence="1">
    <location>
        <begin position="1"/>
        <end position="35"/>
    </location>
</feature>
<evidence type="ECO:0000313" key="2">
    <source>
        <dbReference type="EMBL" id="GAA2357573.1"/>
    </source>
</evidence>
<name>A0ABN3GPY7_9PSEU</name>
<dbReference type="Proteomes" id="UP001501218">
    <property type="component" value="Unassembled WGS sequence"/>
</dbReference>
<evidence type="ECO:0000313" key="3">
    <source>
        <dbReference type="Proteomes" id="UP001501218"/>
    </source>
</evidence>
<accession>A0ABN3GPY7</accession>
<reference evidence="2 3" key="1">
    <citation type="journal article" date="2019" name="Int. J. Syst. Evol. Microbiol.">
        <title>The Global Catalogue of Microorganisms (GCM) 10K type strain sequencing project: providing services to taxonomists for standard genome sequencing and annotation.</title>
        <authorList>
            <consortium name="The Broad Institute Genomics Platform"/>
            <consortium name="The Broad Institute Genome Sequencing Center for Infectious Disease"/>
            <person name="Wu L."/>
            <person name="Ma J."/>
        </authorList>
    </citation>
    <scope>NUCLEOTIDE SEQUENCE [LARGE SCALE GENOMIC DNA]</scope>
    <source>
        <strain evidence="2 3">JCM 16221</strain>
    </source>
</reference>
<dbReference type="EMBL" id="BAAARA010000015">
    <property type="protein sequence ID" value="GAA2357573.1"/>
    <property type="molecule type" value="Genomic_DNA"/>
</dbReference>
<sequence>MPDSGGAPGWRRRTAAKGVANRGARVAPRRSGWRNRPDVRRCDVLLESNVDDLPGVVVISGVALLKRAVSAAERLALGATVPES</sequence>
<keyword evidence="3" id="KW-1185">Reference proteome</keyword>
<evidence type="ECO:0000256" key="1">
    <source>
        <dbReference type="SAM" id="MobiDB-lite"/>
    </source>
</evidence>
<protein>
    <submittedName>
        <fullName evidence="2">Uncharacterized protein</fullName>
    </submittedName>
</protein>
<comment type="caution">
    <text evidence="2">The sequence shown here is derived from an EMBL/GenBank/DDBJ whole genome shotgun (WGS) entry which is preliminary data.</text>
</comment>
<organism evidence="2 3">
    <name type="scientific">Saccharopolyspora halophila</name>
    <dbReference type="NCBI Taxonomy" id="405551"/>
    <lineage>
        <taxon>Bacteria</taxon>
        <taxon>Bacillati</taxon>
        <taxon>Actinomycetota</taxon>
        <taxon>Actinomycetes</taxon>
        <taxon>Pseudonocardiales</taxon>
        <taxon>Pseudonocardiaceae</taxon>
        <taxon>Saccharopolyspora</taxon>
    </lineage>
</organism>
<gene>
    <name evidence="2" type="ORF">GCM10009854_40050</name>
</gene>